<sequence>MVWTIMYSSRKVGVIMNYWSREEEDVVITAAIAGDELAFDSLFQRYLPLVNKWFRELNFKGRLLERDDWHQECRMVLMTTLKRYRGRTVGEFATYYRLNVRNRGFDLRRRQQAQKRLHEEASESIEAQSADSHVCNLSSIEPDGLTRLELQDRLVYLCDQFSEFEQQVWWGLSIGLTIEHIAVHFQCSYTKVRNAANRCHGKAVTVLLASGAN</sequence>
<evidence type="ECO:0000313" key="2">
    <source>
        <dbReference type="Proteomes" id="UP000449209"/>
    </source>
</evidence>
<proteinExistence type="predicted"/>
<accession>A0A6N9I7S0</accession>
<dbReference type="AlphaFoldDB" id="A0A6N9I7S0"/>
<reference evidence="1 2" key="1">
    <citation type="journal article" date="2019" name="Appl. Environ. Microbiol.">
        <title>Genetic determinants of hydroxycinnamic acid metabolism in heterofermentative lactobacilli.</title>
        <authorList>
            <person name="Gaur G."/>
            <person name="Oh J.H."/>
            <person name="Filannino P."/>
            <person name="Gobbetti M."/>
            <person name="van Pijkeren J.P."/>
            <person name="Ganzle M.G."/>
        </authorList>
    </citation>
    <scope>NUCLEOTIDE SEQUENCE [LARGE SCALE GENOMIC DNA]</scope>
    <source>
        <strain evidence="1 2">C5</strain>
    </source>
</reference>
<dbReference type="Proteomes" id="UP000449209">
    <property type="component" value="Unassembled WGS sequence"/>
</dbReference>
<dbReference type="InterPro" id="IPR013325">
    <property type="entry name" value="RNA_pol_sigma_r2"/>
</dbReference>
<protein>
    <submittedName>
        <fullName evidence="1">Sigma-70 family RNA polymerase sigma factor</fullName>
    </submittedName>
</protein>
<dbReference type="NCBIfam" id="TIGR02937">
    <property type="entry name" value="sigma70-ECF"/>
    <property type="match status" value="1"/>
</dbReference>
<dbReference type="GO" id="GO:0006352">
    <property type="term" value="P:DNA-templated transcription initiation"/>
    <property type="evidence" value="ECO:0007669"/>
    <property type="project" value="InterPro"/>
</dbReference>
<dbReference type="EMBL" id="WEZQ01000027">
    <property type="protein sequence ID" value="MYV18343.1"/>
    <property type="molecule type" value="Genomic_DNA"/>
</dbReference>
<dbReference type="InterPro" id="IPR014284">
    <property type="entry name" value="RNA_pol_sigma-70_dom"/>
</dbReference>
<organism evidence="1 2">
    <name type="scientific">Furfurilactobacillus milii</name>
    <dbReference type="NCBI Taxonomy" id="2888272"/>
    <lineage>
        <taxon>Bacteria</taxon>
        <taxon>Bacillati</taxon>
        <taxon>Bacillota</taxon>
        <taxon>Bacilli</taxon>
        <taxon>Lactobacillales</taxon>
        <taxon>Lactobacillaceae</taxon>
        <taxon>Furfurilactobacillus</taxon>
    </lineage>
</organism>
<comment type="caution">
    <text evidence="1">The sequence shown here is derived from an EMBL/GenBank/DDBJ whole genome shotgun (WGS) entry which is preliminary data.</text>
</comment>
<dbReference type="GO" id="GO:0003700">
    <property type="term" value="F:DNA-binding transcription factor activity"/>
    <property type="evidence" value="ECO:0007669"/>
    <property type="project" value="InterPro"/>
</dbReference>
<evidence type="ECO:0000313" key="1">
    <source>
        <dbReference type="EMBL" id="MYV18343.1"/>
    </source>
</evidence>
<dbReference type="SUPFAM" id="SSF88946">
    <property type="entry name" value="Sigma2 domain of RNA polymerase sigma factors"/>
    <property type="match status" value="1"/>
</dbReference>
<name>A0A6N9I7S0_9LACO</name>
<dbReference type="Gene3D" id="1.10.1740.10">
    <property type="match status" value="1"/>
</dbReference>
<gene>
    <name evidence="1" type="ORF">GB993_12725</name>
</gene>